<evidence type="ECO:0000256" key="7">
    <source>
        <dbReference type="ARBA" id="ARBA00023136"/>
    </source>
</evidence>
<keyword evidence="5 10" id="KW-0573">Peptidoglycan synthesis</keyword>
<dbReference type="Pfam" id="PF03023">
    <property type="entry name" value="MurJ"/>
    <property type="match status" value="1"/>
</dbReference>
<dbReference type="STRING" id="1443111.Z949_4033"/>
<dbReference type="GO" id="GO:0005886">
    <property type="term" value="C:plasma membrane"/>
    <property type="evidence" value="ECO:0007669"/>
    <property type="project" value="UniProtKB-SubCell"/>
</dbReference>
<keyword evidence="10" id="KW-0997">Cell inner membrane</keyword>
<evidence type="ECO:0000256" key="10">
    <source>
        <dbReference type="HAMAP-Rule" id="MF_02078"/>
    </source>
</evidence>
<comment type="function">
    <text evidence="8 10 11">Involved in peptidoglycan biosynthesis. Transports lipid-linked peptidoglycan precursors from the inner to the outer leaflet of the cytoplasmic membrane.</text>
</comment>
<evidence type="ECO:0000256" key="9">
    <source>
        <dbReference type="ARBA" id="ARBA00061532"/>
    </source>
</evidence>
<evidence type="ECO:0000256" key="3">
    <source>
        <dbReference type="ARBA" id="ARBA00022692"/>
    </source>
</evidence>
<keyword evidence="3 10" id="KW-0812">Transmembrane</keyword>
<dbReference type="HAMAP" id="MF_02078">
    <property type="entry name" value="MurJ_MviN"/>
    <property type="match status" value="1"/>
</dbReference>
<dbReference type="EMBL" id="RAQK01000001">
    <property type="protein sequence ID" value="RKE97399.1"/>
    <property type="molecule type" value="Genomic_DNA"/>
</dbReference>
<keyword evidence="10 11" id="KW-0813">Transport</keyword>
<evidence type="ECO:0000256" key="1">
    <source>
        <dbReference type="ARBA" id="ARBA00004651"/>
    </source>
</evidence>
<dbReference type="PANTHER" id="PTHR47019:SF1">
    <property type="entry name" value="LIPID II FLIPPASE MURJ"/>
    <property type="match status" value="1"/>
</dbReference>
<feature type="transmembrane region" description="Helical" evidence="10">
    <location>
        <begin position="165"/>
        <end position="185"/>
    </location>
</feature>
<dbReference type="GO" id="GO:0071555">
    <property type="term" value="P:cell wall organization"/>
    <property type="evidence" value="ECO:0007669"/>
    <property type="project" value="UniProtKB-UniRule"/>
</dbReference>
<keyword evidence="4 10" id="KW-0133">Cell shape</keyword>
<dbReference type="Proteomes" id="UP000284407">
    <property type="component" value="Unassembled WGS sequence"/>
</dbReference>
<name>A0A420DTC8_9RHOB</name>
<sequence length="531" mass="56804">MKPIRLMTGFFTVGVWTLLSRVLGFVRDVMIAAYLGSGPVAEAFLIAFSLPNMFRRFFAEGAFNMAFVPMFSKRLEANDDPQGFAQDAFVGMAFILTIFTIVGIIAMPGLVLLMASGFRGDERFDLAVEYGRLAFPYILFISLAALVSGVLNATGRFMAAAAAPVVLNIIFVIAVLVGAAAGRPMSDALGVGLDQALGLRVGDTLALSVPLAGIAQLALVWWAAKRAGFTLRLWKRPRLTPDLRRLAIIAAPAALAGGVVQVNLLVGRQVASFYDGAVAWLSYADRLYQLPLGVVGIAIGVVLLPDLSRRLKAGDTAGSQTTLSRAAEVSLALTIPSAVALVVIPLTLVSVLFERGATTVDDSAAIATAVMIYGLGLPAFVLQKILQPLYFAREDTKRPFYYALVALVVNAGLAIGLAPIVGWLSPAIAATTAGWAMFALLAIGARSYGDAAKFDVRFHKRIWRIIAASLFMGFALWFSELQMGALFALPGWRGLGLLILLSIGAVAYFGFGQLIGAFRMAEFRDAVRRRR</sequence>
<feature type="transmembrane region" description="Helical" evidence="10">
    <location>
        <begin position="34"/>
        <end position="54"/>
    </location>
</feature>
<feature type="transmembrane region" description="Helical" evidence="10">
    <location>
        <begin position="245"/>
        <end position="267"/>
    </location>
</feature>
<feature type="transmembrane region" description="Helical" evidence="10">
    <location>
        <begin position="329"/>
        <end position="352"/>
    </location>
</feature>
<proteinExistence type="inferred from homology"/>
<feature type="transmembrane region" description="Helical" evidence="10">
    <location>
        <begin position="461"/>
        <end position="478"/>
    </location>
</feature>
<dbReference type="CDD" id="cd13123">
    <property type="entry name" value="MATE_MurJ_like"/>
    <property type="match status" value="1"/>
</dbReference>
<feature type="transmembrane region" description="Helical" evidence="10">
    <location>
        <begin position="205"/>
        <end position="224"/>
    </location>
</feature>
<comment type="pathway">
    <text evidence="10">Cell wall biogenesis; peptidoglycan biosynthesis.</text>
</comment>
<evidence type="ECO:0000256" key="2">
    <source>
        <dbReference type="ARBA" id="ARBA00022475"/>
    </source>
</evidence>
<keyword evidence="13" id="KW-1185">Reference proteome</keyword>
<dbReference type="InterPro" id="IPR051050">
    <property type="entry name" value="Lipid_II_flippase_MurJ/MviN"/>
</dbReference>
<feature type="transmembrane region" description="Helical" evidence="10">
    <location>
        <begin position="88"/>
        <end position="114"/>
    </location>
</feature>
<evidence type="ECO:0000256" key="6">
    <source>
        <dbReference type="ARBA" id="ARBA00022989"/>
    </source>
</evidence>
<evidence type="ECO:0000313" key="12">
    <source>
        <dbReference type="EMBL" id="RKE97399.1"/>
    </source>
</evidence>
<accession>A0A420DTC8</accession>
<dbReference type="AlphaFoldDB" id="A0A420DTC8"/>
<comment type="subcellular location">
    <subcellularLocation>
        <location evidence="10">Cell inner membrane</location>
        <topology evidence="10">Multi-pass membrane protein</topology>
    </subcellularLocation>
    <subcellularLocation>
        <location evidence="1">Cell membrane</location>
        <topology evidence="1">Multi-pass membrane protein</topology>
    </subcellularLocation>
</comment>
<evidence type="ECO:0000256" key="4">
    <source>
        <dbReference type="ARBA" id="ARBA00022960"/>
    </source>
</evidence>
<reference evidence="12 13" key="1">
    <citation type="submission" date="2018-09" db="EMBL/GenBank/DDBJ databases">
        <title>Genomic Encyclopedia of Archaeal and Bacterial Type Strains, Phase II (KMG-II): from individual species to whole genera.</title>
        <authorList>
            <person name="Goeker M."/>
        </authorList>
    </citation>
    <scope>NUCLEOTIDE SEQUENCE [LARGE SCALE GENOMIC DNA]</scope>
    <source>
        <strain evidence="12 13">DSM 11458</strain>
    </source>
</reference>
<dbReference type="GO" id="GO:0015648">
    <property type="term" value="F:lipid-linked peptidoglycan transporter activity"/>
    <property type="evidence" value="ECO:0007669"/>
    <property type="project" value="UniProtKB-UniRule"/>
</dbReference>
<dbReference type="PRINTS" id="PR01806">
    <property type="entry name" value="VIRFACTRMVIN"/>
</dbReference>
<feature type="transmembrane region" description="Helical" evidence="10">
    <location>
        <begin position="134"/>
        <end position="153"/>
    </location>
</feature>
<feature type="transmembrane region" description="Helical" evidence="10">
    <location>
        <begin position="498"/>
        <end position="521"/>
    </location>
</feature>
<dbReference type="OrthoDB" id="9816572at2"/>
<dbReference type="UniPathway" id="UPA00219"/>
<evidence type="ECO:0000256" key="5">
    <source>
        <dbReference type="ARBA" id="ARBA00022984"/>
    </source>
</evidence>
<dbReference type="NCBIfam" id="TIGR01695">
    <property type="entry name" value="murJ_mviN"/>
    <property type="match status" value="1"/>
</dbReference>
<keyword evidence="2 10" id="KW-1003">Cell membrane</keyword>
<dbReference type="PANTHER" id="PTHR47019">
    <property type="entry name" value="LIPID II FLIPPASE MURJ"/>
    <property type="match status" value="1"/>
</dbReference>
<gene>
    <name evidence="10" type="primary">murJ</name>
    <name evidence="12" type="ORF">C8N30_2003</name>
</gene>
<comment type="caution">
    <text evidence="12">The sequence shown here is derived from an EMBL/GenBank/DDBJ whole genome shotgun (WGS) entry which is preliminary data.</text>
</comment>
<feature type="transmembrane region" description="Helical" evidence="10">
    <location>
        <begin position="287"/>
        <end position="308"/>
    </location>
</feature>
<keyword evidence="6 10" id="KW-1133">Transmembrane helix</keyword>
<dbReference type="GO" id="GO:0009252">
    <property type="term" value="P:peptidoglycan biosynthetic process"/>
    <property type="evidence" value="ECO:0007669"/>
    <property type="project" value="UniProtKB-UniRule"/>
</dbReference>
<evidence type="ECO:0000256" key="11">
    <source>
        <dbReference type="PIRNR" id="PIRNR002869"/>
    </source>
</evidence>
<protein>
    <recommendedName>
        <fullName evidence="10">Probable lipid II flippase MurJ</fullName>
    </recommendedName>
</protein>
<dbReference type="RefSeq" id="WP_025064322.1">
    <property type="nucleotide sequence ID" value="NZ_RAQK01000001.1"/>
</dbReference>
<evidence type="ECO:0000256" key="8">
    <source>
        <dbReference type="ARBA" id="ARBA00060041"/>
    </source>
</evidence>
<dbReference type="PIRSF" id="PIRSF002869">
    <property type="entry name" value="MviN"/>
    <property type="match status" value="1"/>
</dbReference>
<dbReference type="GO" id="GO:0034204">
    <property type="term" value="P:lipid translocation"/>
    <property type="evidence" value="ECO:0007669"/>
    <property type="project" value="TreeGrafter"/>
</dbReference>
<evidence type="ECO:0000313" key="13">
    <source>
        <dbReference type="Proteomes" id="UP000284407"/>
    </source>
</evidence>
<keyword evidence="7 10" id="KW-0472">Membrane</keyword>
<organism evidence="12 13">
    <name type="scientific">Sulfitobacter guttiformis</name>
    <dbReference type="NCBI Taxonomy" id="74349"/>
    <lineage>
        <taxon>Bacteria</taxon>
        <taxon>Pseudomonadati</taxon>
        <taxon>Pseudomonadota</taxon>
        <taxon>Alphaproteobacteria</taxon>
        <taxon>Rhodobacterales</taxon>
        <taxon>Roseobacteraceae</taxon>
        <taxon>Sulfitobacter</taxon>
    </lineage>
</organism>
<feature type="transmembrane region" description="Helical" evidence="10">
    <location>
        <begin position="402"/>
        <end position="421"/>
    </location>
</feature>
<dbReference type="InterPro" id="IPR004268">
    <property type="entry name" value="MurJ"/>
</dbReference>
<comment type="similarity">
    <text evidence="9 10 11">Belongs to the MurJ/MviN family.</text>
</comment>
<dbReference type="GO" id="GO:0008360">
    <property type="term" value="P:regulation of cell shape"/>
    <property type="evidence" value="ECO:0007669"/>
    <property type="project" value="UniProtKB-UniRule"/>
</dbReference>
<feature type="transmembrane region" description="Helical" evidence="10">
    <location>
        <begin position="364"/>
        <end position="382"/>
    </location>
</feature>
<feature type="transmembrane region" description="Helical" evidence="10">
    <location>
        <begin position="427"/>
        <end position="449"/>
    </location>
</feature>
<keyword evidence="10 11" id="KW-0961">Cell wall biogenesis/degradation</keyword>